<evidence type="ECO:0000313" key="7">
    <source>
        <dbReference type="EMBL" id="RUT48309.1"/>
    </source>
</evidence>
<keyword evidence="2" id="KW-0805">Transcription regulation</keyword>
<dbReference type="OrthoDB" id="9784984at2"/>
<comment type="similarity">
    <text evidence="1">Belongs to the sigma-70 factor family. ECF subfamily.</text>
</comment>
<dbReference type="InterPro" id="IPR013249">
    <property type="entry name" value="RNA_pol_sigma70_r4_t2"/>
</dbReference>
<dbReference type="InterPro" id="IPR007627">
    <property type="entry name" value="RNA_pol_sigma70_r2"/>
</dbReference>
<organism evidence="7 8">
    <name type="scientific">Paenibacillus anaericanus</name>
    <dbReference type="NCBI Taxonomy" id="170367"/>
    <lineage>
        <taxon>Bacteria</taxon>
        <taxon>Bacillati</taxon>
        <taxon>Bacillota</taxon>
        <taxon>Bacilli</taxon>
        <taxon>Bacillales</taxon>
        <taxon>Paenibacillaceae</taxon>
        <taxon>Paenibacillus</taxon>
    </lineage>
</organism>
<proteinExistence type="inferred from homology"/>
<dbReference type="InterPro" id="IPR013324">
    <property type="entry name" value="RNA_pol_sigma_r3/r4-like"/>
</dbReference>
<dbReference type="Gene3D" id="1.10.10.10">
    <property type="entry name" value="Winged helix-like DNA-binding domain superfamily/Winged helix DNA-binding domain"/>
    <property type="match status" value="1"/>
</dbReference>
<evidence type="ECO:0000256" key="2">
    <source>
        <dbReference type="ARBA" id="ARBA00023015"/>
    </source>
</evidence>
<dbReference type="PANTHER" id="PTHR43133">
    <property type="entry name" value="RNA POLYMERASE ECF-TYPE SIGMA FACTO"/>
    <property type="match status" value="1"/>
</dbReference>
<protein>
    <submittedName>
        <fullName evidence="7">Sigma-70 family RNA polymerase sigma factor</fullName>
    </submittedName>
</protein>
<dbReference type="InterPro" id="IPR039425">
    <property type="entry name" value="RNA_pol_sigma-70-like"/>
</dbReference>
<dbReference type="CDD" id="cd06171">
    <property type="entry name" value="Sigma70_r4"/>
    <property type="match status" value="1"/>
</dbReference>
<dbReference type="GO" id="GO:0003677">
    <property type="term" value="F:DNA binding"/>
    <property type="evidence" value="ECO:0007669"/>
    <property type="project" value="InterPro"/>
</dbReference>
<evidence type="ECO:0000256" key="1">
    <source>
        <dbReference type="ARBA" id="ARBA00010641"/>
    </source>
</evidence>
<evidence type="ECO:0000256" key="4">
    <source>
        <dbReference type="ARBA" id="ARBA00023163"/>
    </source>
</evidence>
<dbReference type="Pfam" id="PF08281">
    <property type="entry name" value="Sigma70_r4_2"/>
    <property type="match status" value="1"/>
</dbReference>
<dbReference type="Gene3D" id="1.10.1740.10">
    <property type="match status" value="1"/>
</dbReference>
<evidence type="ECO:0000313" key="8">
    <source>
        <dbReference type="Proteomes" id="UP000279446"/>
    </source>
</evidence>
<dbReference type="RefSeq" id="WP_127190731.1">
    <property type="nucleotide sequence ID" value="NZ_RZNY01000002.1"/>
</dbReference>
<keyword evidence="4" id="KW-0804">Transcription</keyword>
<reference evidence="7 8" key="1">
    <citation type="submission" date="2018-12" db="EMBL/GenBank/DDBJ databases">
        <authorList>
            <person name="Sun L."/>
            <person name="Chen Z."/>
        </authorList>
    </citation>
    <scope>NUCLEOTIDE SEQUENCE [LARGE SCALE GENOMIC DNA]</scope>
    <source>
        <strain evidence="7 8">DSM 15890</strain>
    </source>
</reference>
<evidence type="ECO:0000259" key="5">
    <source>
        <dbReference type="Pfam" id="PF04542"/>
    </source>
</evidence>
<dbReference type="SUPFAM" id="SSF88659">
    <property type="entry name" value="Sigma3 and sigma4 domains of RNA polymerase sigma factors"/>
    <property type="match status" value="1"/>
</dbReference>
<gene>
    <name evidence="7" type="ORF">EJP82_04070</name>
</gene>
<evidence type="ECO:0000256" key="3">
    <source>
        <dbReference type="ARBA" id="ARBA00023082"/>
    </source>
</evidence>
<feature type="domain" description="RNA polymerase sigma factor 70 region 4 type 2" evidence="6">
    <location>
        <begin position="128"/>
        <end position="179"/>
    </location>
</feature>
<keyword evidence="3" id="KW-0731">Sigma factor</keyword>
<dbReference type="Proteomes" id="UP000279446">
    <property type="component" value="Unassembled WGS sequence"/>
</dbReference>
<keyword evidence="8" id="KW-1185">Reference proteome</keyword>
<dbReference type="SUPFAM" id="SSF88946">
    <property type="entry name" value="Sigma2 domain of RNA polymerase sigma factors"/>
    <property type="match status" value="1"/>
</dbReference>
<dbReference type="InterPro" id="IPR014284">
    <property type="entry name" value="RNA_pol_sigma-70_dom"/>
</dbReference>
<dbReference type="InterPro" id="IPR013325">
    <property type="entry name" value="RNA_pol_sigma_r2"/>
</dbReference>
<name>A0A433YEK7_9BACL</name>
<feature type="domain" description="RNA polymerase sigma-70 region 2" evidence="5">
    <location>
        <begin position="29"/>
        <end position="98"/>
    </location>
</feature>
<dbReference type="EMBL" id="RZNY01000002">
    <property type="protein sequence ID" value="RUT48309.1"/>
    <property type="molecule type" value="Genomic_DNA"/>
</dbReference>
<comment type="caution">
    <text evidence="7">The sequence shown here is derived from an EMBL/GenBank/DDBJ whole genome shotgun (WGS) entry which is preliminary data.</text>
</comment>
<sequence>MQERVLLFPVKEEVSVSEYQSESLEFAVIFETYYKRIYNYISYRVSCRYTTEDLTSQVFVKAMTKIDSYSPKKSPLEVWMFTIARNVVNDYFRAQKRRNIFSIDVIKELVSSKKDPESLFILGESNDKLQMALNTLNARERNMVALKFGANLSNIQISELVDLSESNVGVILYRTMKKLKVQIENESVVDSK</sequence>
<dbReference type="PANTHER" id="PTHR43133:SF57">
    <property type="entry name" value="RNA POLYMERASE SIGMA-70 FACTOR"/>
    <property type="match status" value="1"/>
</dbReference>
<accession>A0A433YEK7</accession>
<dbReference type="InterPro" id="IPR036388">
    <property type="entry name" value="WH-like_DNA-bd_sf"/>
</dbReference>
<evidence type="ECO:0000259" key="6">
    <source>
        <dbReference type="Pfam" id="PF08281"/>
    </source>
</evidence>
<dbReference type="AlphaFoldDB" id="A0A433YEK7"/>
<dbReference type="Pfam" id="PF04542">
    <property type="entry name" value="Sigma70_r2"/>
    <property type="match status" value="1"/>
</dbReference>
<dbReference type="GO" id="GO:0016987">
    <property type="term" value="F:sigma factor activity"/>
    <property type="evidence" value="ECO:0007669"/>
    <property type="project" value="UniProtKB-KW"/>
</dbReference>
<dbReference type="GO" id="GO:0006352">
    <property type="term" value="P:DNA-templated transcription initiation"/>
    <property type="evidence" value="ECO:0007669"/>
    <property type="project" value="InterPro"/>
</dbReference>
<dbReference type="NCBIfam" id="TIGR02937">
    <property type="entry name" value="sigma70-ECF"/>
    <property type="match status" value="1"/>
</dbReference>